<feature type="compositionally biased region" description="Low complexity" evidence="1">
    <location>
        <begin position="533"/>
        <end position="552"/>
    </location>
</feature>
<feature type="region of interest" description="Disordered" evidence="1">
    <location>
        <begin position="790"/>
        <end position="823"/>
    </location>
</feature>
<feature type="region of interest" description="Disordered" evidence="1">
    <location>
        <begin position="23"/>
        <end position="112"/>
    </location>
</feature>
<evidence type="ECO:0000313" key="3">
    <source>
        <dbReference type="EMBL" id="ETV68749.1"/>
    </source>
</evidence>
<evidence type="ECO:0000259" key="2">
    <source>
        <dbReference type="Pfam" id="PF26180"/>
    </source>
</evidence>
<evidence type="ECO:0000256" key="1">
    <source>
        <dbReference type="SAM" id="MobiDB-lite"/>
    </source>
</evidence>
<dbReference type="PANTHER" id="PTHR45979:SF30">
    <property type="entry name" value="NUCLEOTIDYLTRANSFERASE"/>
    <property type="match status" value="1"/>
</dbReference>
<reference evidence="3" key="1">
    <citation type="submission" date="2013-12" db="EMBL/GenBank/DDBJ databases">
        <title>The Genome Sequence of Aphanomyces astaci APO3.</title>
        <authorList>
            <consortium name="The Broad Institute Genomics Platform"/>
            <person name="Russ C."/>
            <person name="Tyler B."/>
            <person name="van West P."/>
            <person name="Dieguez-Uribeondo J."/>
            <person name="Young S.K."/>
            <person name="Zeng Q."/>
            <person name="Gargeya S."/>
            <person name="Fitzgerald M."/>
            <person name="Abouelleil A."/>
            <person name="Alvarado L."/>
            <person name="Chapman S.B."/>
            <person name="Gainer-Dewar J."/>
            <person name="Goldberg J."/>
            <person name="Griggs A."/>
            <person name="Gujja S."/>
            <person name="Hansen M."/>
            <person name="Howarth C."/>
            <person name="Imamovic A."/>
            <person name="Ireland A."/>
            <person name="Larimer J."/>
            <person name="McCowan C."/>
            <person name="Murphy C."/>
            <person name="Pearson M."/>
            <person name="Poon T.W."/>
            <person name="Priest M."/>
            <person name="Roberts A."/>
            <person name="Saif S."/>
            <person name="Shea T."/>
            <person name="Sykes S."/>
            <person name="Wortman J."/>
            <person name="Nusbaum C."/>
            <person name="Birren B."/>
        </authorList>
    </citation>
    <scope>NUCLEOTIDE SEQUENCE [LARGE SCALE GENOMIC DNA]</scope>
    <source>
        <strain evidence="3">APO3</strain>
    </source>
</reference>
<name>W4FPJ8_APHAT</name>
<dbReference type="Pfam" id="PF26180">
    <property type="entry name" value="PAP-OAS1"/>
    <property type="match status" value="2"/>
</dbReference>
<feature type="domain" description="PAP/OAS1 substrate-binding-related" evidence="2">
    <location>
        <begin position="563"/>
        <end position="620"/>
    </location>
</feature>
<feature type="region of interest" description="Disordered" evidence="1">
    <location>
        <begin position="957"/>
        <end position="994"/>
    </location>
</feature>
<feature type="compositionally biased region" description="Basic and acidic residues" evidence="1">
    <location>
        <begin position="46"/>
        <end position="62"/>
    </location>
</feature>
<protein>
    <recommendedName>
        <fullName evidence="2">PAP/OAS1 substrate-binding-related domain-containing protein</fullName>
    </recommendedName>
</protein>
<dbReference type="InterPro" id="IPR058920">
    <property type="entry name" value="PAP-OAS1-bd-rel"/>
</dbReference>
<dbReference type="PANTHER" id="PTHR45979">
    <property type="entry name" value="PAP/OAS1 SUBSTRATE-BINDING DOMAIN SUPERFAMILY"/>
    <property type="match status" value="1"/>
</dbReference>
<dbReference type="AlphaFoldDB" id="W4FPJ8"/>
<dbReference type="RefSeq" id="XP_009841703.1">
    <property type="nucleotide sequence ID" value="XM_009843401.1"/>
</dbReference>
<dbReference type="VEuPathDB" id="FungiDB:H257_15334"/>
<dbReference type="STRING" id="112090.W4FPJ8"/>
<gene>
    <name evidence="3" type="ORF">H257_15334</name>
</gene>
<dbReference type="EMBL" id="KI913182">
    <property type="protein sequence ID" value="ETV68749.1"/>
    <property type="molecule type" value="Genomic_DNA"/>
</dbReference>
<feature type="compositionally biased region" description="Basic and acidic residues" evidence="1">
    <location>
        <begin position="103"/>
        <end position="112"/>
    </location>
</feature>
<feature type="compositionally biased region" description="Polar residues" evidence="1">
    <location>
        <begin position="35"/>
        <end position="45"/>
    </location>
</feature>
<dbReference type="Gene3D" id="1.10.1410.10">
    <property type="match status" value="1"/>
</dbReference>
<sequence length="1057" mass="114339">MSTPSADAAPMTALEMQRRRLMLEREKMRSRSKTTKLATDTISKSNDPKVQHDTNNDRRSLSRESISPPSPLDPRCSSSSSTNVRGVVVNTSSFPTSRPDMCPSDRKARGSIDKPKMSAWNKVKSIDVKRELAENVVVRVMDNDPDDHQTGTSSSYSSTAAIDAPFSISIQLRDTSWRITRSISDYILLCPLVPGLAPLDAVTSDMSRTAVRAVFQHALHVASRLCDAWAIDAFAAFFDNHFGMLALLLHAKHLSDRVVALESAHEATKGHLKACQDTVGAQQVLLNSLAPSTPPSLRSAPPPSSSGSLWESASSPWSSASSSCVPSTSCRHLATQTPMWVPSNSLPTAADVRAHRVLAQLAPSPAAVTHRQRIFHSIASIIKTSLRVLAPHAQVMLISGSAAHIFLPDSPLRVGVFFPTHSSGDTLLQWHMKVNEALCHASNAVCNAAISNDSKNALLIQHVELSNAATDGTGPHVTCNVGHVTVDMCANPLRDLRGAHFMASIDALIGRDHLFKRSVLLVYGWLRYECPSSSSSSSPSSPSSSSSPSPSSAGPTIGAAAPVSLYAIATLVLYVFNLYHDSIHLPLQAAAHFFGLFAAFPWDGFCVAIEGPRDLRSVTSPPQRPRDGAAPLWMPPHLLRRHRSGRLDDPPPPSTGSEESRLSVDDDDEEEVARMLHFPIKHINIMDPIDASVNLGHALSAKQATQFRQALDLGATKLHGVVSAMKKEMTSAVSTSLGSTSSVSLLDGCFRHIAQRFQTGYRPDTAVVPPLDVPDDGALSGDLLQSLSVLTAPTPSHPPPSSVGTAPPGLSRPTPLSTSSVAPPCPTSGNALAVCLESLRHDVLVCDFVVTGRVTAPAVYSMAMEVLEDRGALPIGEIGKCLQETATAATALSAVLKDQFGGLKKFLEQYPAVFLVSSDHPFNPKVYLHRMLTESSAAQVLDGTLVEACRKKVRVRSTSTRNSQGVCRNPSPHDEARRQTGTTTATRRGPSRSRCCRPSMEWRVRRRRQGSASHCRCRREVCPSSRRSRSRQPRLFPTSTWHRRILRMRIVDFIGAE</sequence>
<dbReference type="OrthoDB" id="273917at2759"/>
<organism evidence="3">
    <name type="scientific">Aphanomyces astaci</name>
    <name type="common">Crayfish plague agent</name>
    <dbReference type="NCBI Taxonomy" id="112090"/>
    <lineage>
        <taxon>Eukaryota</taxon>
        <taxon>Sar</taxon>
        <taxon>Stramenopiles</taxon>
        <taxon>Oomycota</taxon>
        <taxon>Saprolegniomycetes</taxon>
        <taxon>Saprolegniales</taxon>
        <taxon>Verrucalvaceae</taxon>
        <taxon>Aphanomyces</taxon>
    </lineage>
</organism>
<proteinExistence type="predicted"/>
<feature type="region of interest" description="Disordered" evidence="1">
    <location>
        <begin position="533"/>
        <end position="554"/>
    </location>
</feature>
<feature type="region of interest" description="Disordered" evidence="1">
    <location>
        <begin position="641"/>
        <end position="668"/>
    </location>
</feature>
<accession>W4FPJ8</accession>
<feature type="compositionally biased region" description="Polar residues" evidence="1">
    <location>
        <begin position="957"/>
        <end position="966"/>
    </location>
</feature>
<dbReference type="GeneID" id="20817330"/>
<feature type="region of interest" description="Disordered" evidence="1">
    <location>
        <begin position="616"/>
        <end position="635"/>
    </location>
</feature>
<dbReference type="InterPro" id="IPR058921">
    <property type="entry name" value="PAP/OAS1-rel"/>
</dbReference>
<feature type="compositionally biased region" description="Low complexity" evidence="1">
    <location>
        <begin position="979"/>
        <end position="988"/>
    </location>
</feature>
<feature type="domain" description="PAP/OAS1 substrate-binding-related" evidence="2">
    <location>
        <begin position="673"/>
        <end position="735"/>
    </location>
</feature>